<dbReference type="GO" id="GO:0004867">
    <property type="term" value="F:serine-type endopeptidase inhibitor activity"/>
    <property type="evidence" value="ECO:0007669"/>
    <property type="project" value="InterPro"/>
</dbReference>
<dbReference type="InterPro" id="IPR036179">
    <property type="entry name" value="Ig-like_dom_sf"/>
</dbReference>
<reference evidence="9 10" key="1">
    <citation type="journal article" date="2021" name="Elife">
        <title>Chloroplast acquisition without the gene transfer in kleptoplastic sea slugs, Plakobranchus ocellatus.</title>
        <authorList>
            <person name="Maeda T."/>
            <person name="Takahashi S."/>
            <person name="Yoshida T."/>
            <person name="Shimamura S."/>
            <person name="Takaki Y."/>
            <person name="Nagai Y."/>
            <person name="Toyoda A."/>
            <person name="Suzuki Y."/>
            <person name="Arimoto A."/>
            <person name="Ishii H."/>
            <person name="Satoh N."/>
            <person name="Nishiyama T."/>
            <person name="Hasebe M."/>
            <person name="Maruyama T."/>
            <person name="Minagawa J."/>
            <person name="Obokata J."/>
            <person name="Shigenobu S."/>
        </authorList>
    </citation>
    <scope>NUCLEOTIDE SEQUENCE [LARGE SCALE GENOMIC DNA]</scope>
</reference>
<dbReference type="InterPro" id="IPR003599">
    <property type="entry name" value="Ig_sub"/>
</dbReference>
<evidence type="ECO:0000259" key="8">
    <source>
        <dbReference type="PROSITE" id="PS50835"/>
    </source>
</evidence>
<dbReference type="InterPro" id="IPR013783">
    <property type="entry name" value="Ig-like_fold"/>
</dbReference>
<dbReference type="InterPro" id="IPR036880">
    <property type="entry name" value="Kunitz_BPTI_sf"/>
</dbReference>
<keyword evidence="3" id="KW-1015">Disulfide bond</keyword>
<dbReference type="Pfam" id="PF00014">
    <property type="entry name" value="Kunitz_BPTI"/>
    <property type="match status" value="4"/>
</dbReference>
<organism evidence="9 10">
    <name type="scientific">Plakobranchus ocellatus</name>
    <dbReference type="NCBI Taxonomy" id="259542"/>
    <lineage>
        <taxon>Eukaryota</taxon>
        <taxon>Metazoa</taxon>
        <taxon>Spiralia</taxon>
        <taxon>Lophotrochozoa</taxon>
        <taxon>Mollusca</taxon>
        <taxon>Gastropoda</taxon>
        <taxon>Heterobranchia</taxon>
        <taxon>Euthyneura</taxon>
        <taxon>Panpulmonata</taxon>
        <taxon>Sacoglossa</taxon>
        <taxon>Placobranchoidea</taxon>
        <taxon>Plakobranchidae</taxon>
        <taxon>Plakobranchus</taxon>
    </lineage>
</organism>
<evidence type="ECO:0000259" key="7">
    <source>
        <dbReference type="PROSITE" id="PS50279"/>
    </source>
</evidence>
<proteinExistence type="predicted"/>
<gene>
    <name evidence="9" type="ORF">PoB_006199100</name>
</gene>
<feature type="domain" description="EGF-like" evidence="6">
    <location>
        <begin position="527"/>
        <end position="563"/>
    </location>
</feature>
<evidence type="ECO:0000256" key="2">
    <source>
        <dbReference type="ARBA" id="ARBA00022737"/>
    </source>
</evidence>
<dbReference type="PROSITE" id="PS50279">
    <property type="entry name" value="BPTI_KUNITZ_2"/>
    <property type="match status" value="4"/>
</dbReference>
<dbReference type="CDD" id="cd00096">
    <property type="entry name" value="Ig"/>
    <property type="match status" value="1"/>
</dbReference>
<feature type="domain" description="BPTI/Kunitz inhibitor" evidence="7">
    <location>
        <begin position="404"/>
        <end position="454"/>
    </location>
</feature>
<keyword evidence="1" id="KW-0646">Protease inhibitor</keyword>
<feature type="domain" description="Ig-like" evidence="8">
    <location>
        <begin position="946"/>
        <end position="1044"/>
    </location>
</feature>
<evidence type="ECO:0000259" key="6">
    <source>
        <dbReference type="PROSITE" id="PS50026"/>
    </source>
</evidence>
<evidence type="ECO:0000256" key="5">
    <source>
        <dbReference type="PROSITE-ProRule" id="PRU00076"/>
    </source>
</evidence>
<dbReference type="SUPFAM" id="SSF57362">
    <property type="entry name" value="BPTI-like"/>
    <property type="match status" value="4"/>
</dbReference>
<dbReference type="PANTHER" id="PTHR46676:SF1">
    <property type="entry name" value="PROTEIN AMBP"/>
    <property type="match status" value="1"/>
</dbReference>
<dbReference type="AlphaFoldDB" id="A0AAV4CU87"/>
<keyword evidence="2" id="KW-0677">Repeat</keyword>
<dbReference type="PROSITE" id="PS50026">
    <property type="entry name" value="EGF_3"/>
    <property type="match status" value="1"/>
</dbReference>
<dbReference type="InterPro" id="IPR007110">
    <property type="entry name" value="Ig-like_dom"/>
</dbReference>
<protein>
    <submittedName>
        <fullName evidence="9">Papilin</fullName>
    </submittedName>
</protein>
<comment type="caution">
    <text evidence="9">The sequence shown here is derived from an EMBL/GenBank/DDBJ whole genome shotgun (WGS) entry which is preliminary data.</text>
</comment>
<dbReference type="PROSITE" id="PS50835">
    <property type="entry name" value="IG_LIKE"/>
    <property type="match status" value="2"/>
</dbReference>
<dbReference type="PRINTS" id="PR00759">
    <property type="entry name" value="BASICPTASE"/>
</dbReference>
<evidence type="ECO:0000256" key="3">
    <source>
        <dbReference type="ARBA" id="ARBA00023157"/>
    </source>
</evidence>
<dbReference type="EMBL" id="BLXT01006999">
    <property type="protein sequence ID" value="GFO35486.1"/>
    <property type="molecule type" value="Genomic_DNA"/>
</dbReference>
<dbReference type="InterPro" id="IPR000742">
    <property type="entry name" value="EGF"/>
</dbReference>
<accession>A0AAV4CU87</accession>
<dbReference type="Proteomes" id="UP000735302">
    <property type="component" value="Unassembled WGS sequence"/>
</dbReference>
<dbReference type="InterPro" id="IPR020901">
    <property type="entry name" value="Prtase_inh_Kunz-CS"/>
</dbReference>
<name>A0AAV4CU87_9GAST</name>
<keyword evidence="10" id="KW-1185">Reference proteome</keyword>
<sequence>MFIFNNGTKLVFCFPVTRPVTPSRASCQRSQYGCCTDGVTIARGPNDEGCPGQERPVVGGCAGTRHGCCADNVTSARGPNKEGCPEIRRLIGGCAGTRYGCCGDMVTAARGYNKLGCPETRDRQLVGGCAGTRYGCCEDRVTAARGYNREGCPETTERPLVGGCAGTRYGCCEDRVTAARGYNREGCPETRNRPLVGGCAGTRYGCCEDRVTAARGYNREGCPETTERPLVGGCAGTRYGCCADRVTAARGYNREGCPETTERPLVGGCAGTRYGCCEDRVTAARGYNREGCPETTERPLVGGCAGTRYGCCADRVTAARGYNREGCPETRNRLTVGGCAGTRYGCCEDRVTAAEGPDRQGCPETSARYVGGCAGTRYGCCPDALTAARGENGLGCPEFDTASCGLARSSGSCTNYTKQYFYSSKYGICRPFWYHGCKGNANRFPTKLECENKCVNAQLPAACRMPKVHGRCREGHQRFYFNHTTNQCERFTYGGCNGNANNFQSLSACRTACNGALAEQPARVRSGPPVCASRPCLNGFECQDLSNGSYSCSCNSDWGHNCQNVPSYWCFSDRECGRDMKCVREKECIDGVCQIYARCAASSIRYACDSDLCPRDKECVNNGRTHMCVDPVRYQRAQAVVLDCSLSKFGCCPDQRSPATGPDNQGCAIDCRTWRYGCCPDGVTAADADRENCEDMMEGSGAEIPCESTAHGCCADGVTIRGIAGCPEDNTDGSVLCRNTAHGCCADGVTIRGIAGCPEDNTDGGVLCRNTAHGCCADGVTIRGIAGCPEDNIGTRSGVTADKTVKKASSCTADEVRGLCGKEYQQRYRYNSSKATCEFFWWGSCGQEDNVFVSKEECEMECASTAVVTSTEGLDTDFMSVCDMPQESGPCRGRQIRYSYSSQQRRCVRFYYGGCQGNENNFESLFECQQECMGWVSQPETTTQAPTTTTPMPMEIDLRGPSEVNEDERVVMTCSYTGPRQVTIEFYFNRRRVSSRDSNIESRLSSSMFQGGVQQVLELTIGRATEANSGTYYCRAGNRQSRLNLIVRPRVRYTPAPRTTTTTSTTTARQVVSDTSVTIGGNDRVERGSRLHINCEAPGAQSILWYHNGQEIEDPAKNGFQIESRPETGKLIGDLYVPVATDEYAGRYYCRNRPFGNYQHIDIQVVDPIGKCAPVLSSGF</sequence>
<dbReference type="Gene3D" id="2.60.40.10">
    <property type="entry name" value="Immunoglobulins"/>
    <property type="match status" value="2"/>
</dbReference>
<dbReference type="FunFam" id="4.10.410.10:FF:000020">
    <property type="entry name" value="Collagen, type VI, alpha 3"/>
    <property type="match status" value="1"/>
</dbReference>
<dbReference type="SMART" id="SM00131">
    <property type="entry name" value="KU"/>
    <property type="match status" value="4"/>
</dbReference>
<dbReference type="InterPro" id="IPR003598">
    <property type="entry name" value="Ig_sub2"/>
</dbReference>
<feature type="domain" description="BPTI/Kunitz inhibitor" evidence="7">
    <location>
        <begin position="882"/>
        <end position="932"/>
    </location>
</feature>
<dbReference type="PANTHER" id="PTHR46676">
    <property type="entry name" value="PROTEIN AMBP"/>
    <property type="match status" value="1"/>
</dbReference>
<feature type="domain" description="Ig-like" evidence="8">
    <location>
        <begin position="1057"/>
        <end position="1151"/>
    </location>
</feature>
<evidence type="ECO:0000256" key="1">
    <source>
        <dbReference type="ARBA" id="ARBA00022690"/>
    </source>
</evidence>
<dbReference type="Gene3D" id="4.10.410.10">
    <property type="entry name" value="Pancreatic trypsin inhibitor Kunitz domain"/>
    <property type="match status" value="4"/>
</dbReference>
<dbReference type="InterPro" id="IPR002223">
    <property type="entry name" value="Kunitz_BPTI"/>
</dbReference>
<evidence type="ECO:0000313" key="10">
    <source>
        <dbReference type="Proteomes" id="UP000735302"/>
    </source>
</evidence>
<feature type="domain" description="BPTI/Kunitz inhibitor" evidence="7">
    <location>
        <begin position="811"/>
        <end position="862"/>
    </location>
</feature>
<feature type="domain" description="BPTI/Kunitz inhibitor" evidence="7">
    <location>
        <begin position="463"/>
        <end position="513"/>
    </location>
</feature>
<dbReference type="SMART" id="SM00408">
    <property type="entry name" value="IGc2"/>
    <property type="match status" value="1"/>
</dbReference>
<dbReference type="InterPro" id="IPR029856">
    <property type="entry name" value="AMBP"/>
</dbReference>
<evidence type="ECO:0000256" key="4">
    <source>
        <dbReference type="ARBA" id="ARBA00023180"/>
    </source>
</evidence>
<dbReference type="Pfam" id="PF13927">
    <property type="entry name" value="Ig_3"/>
    <property type="match status" value="1"/>
</dbReference>
<evidence type="ECO:0000313" key="9">
    <source>
        <dbReference type="EMBL" id="GFO35486.1"/>
    </source>
</evidence>
<keyword evidence="5" id="KW-0245">EGF-like domain</keyword>
<dbReference type="SMART" id="SM00409">
    <property type="entry name" value="IG"/>
    <property type="match status" value="2"/>
</dbReference>
<dbReference type="CDD" id="cd00109">
    <property type="entry name" value="Kunitz-type"/>
    <property type="match status" value="3"/>
</dbReference>
<comment type="caution">
    <text evidence="5">Lacks conserved residue(s) required for the propagation of feature annotation.</text>
</comment>
<dbReference type="SUPFAM" id="SSF48726">
    <property type="entry name" value="Immunoglobulin"/>
    <property type="match status" value="2"/>
</dbReference>
<dbReference type="PROSITE" id="PS00280">
    <property type="entry name" value="BPTI_KUNITZ_1"/>
    <property type="match status" value="2"/>
</dbReference>
<keyword evidence="4" id="KW-0325">Glycoprotein</keyword>